<dbReference type="EMBL" id="JBHTMN010000018">
    <property type="protein sequence ID" value="MFD1384803.1"/>
    <property type="molecule type" value="Genomic_DNA"/>
</dbReference>
<dbReference type="PANTHER" id="PTHR38103">
    <property type="entry name" value="RECOMBINATION-ASSOCIATED PROTEIN RDGC"/>
    <property type="match status" value="1"/>
</dbReference>
<evidence type="ECO:0000256" key="4">
    <source>
        <dbReference type="ARBA" id="ARBA00022490"/>
    </source>
</evidence>
<keyword evidence="4" id="KW-0963">Cytoplasm</keyword>
<evidence type="ECO:0000256" key="3">
    <source>
        <dbReference type="ARBA" id="ARBA00022296"/>
    </source>
</evidence>
<comment type="caution">
    <text evidence="6">The sequence shown here is derived from an EMBL/GenBank/DDBJ whole genome shotgun (WGS) entry which is preliminary data.</text>
</comment>
<dbReference type="PANTHER" id="PTHR38103:SF1">
    <property type="entry name" value="RECOMBINATION-ASSOCIATED PROTEIN RDGC"/>
    <property type="match status" value="1"/>
</dbReference>
<dbReference type="NCBIfam" id="NF001464">
    <property type="entry name" value="PRK00321.1-5"/>
    <property type="match status" value="1"/>
</dbReference>
<protein>
    <recommendedName>
        <fullName evidence="3">Recombination-associated protein RdgC</fullName>
    </recommendedName>
</protein>
<evidence type="ECO:0000313" key="6">
    <source>
        <dbReference type="EMBL" id="MFD1384803.1"/>
    </source>
</evidence>
<keyword evidence="5" id="KW-0233">DNA recombination</keyword>
<keyword evidence="7" id="KW-1185">Reference proteome</keyword>
<dbReference type="Proteomes" id="UP001597059">
    <property type="component" value="Unassembled WGS sequence"/>
</dbReference>
<dbReference type="RefSeq" id="WP_377369370.1">
    <property type="nucleotide sequence ID" value="NZ_JBHTMN010000018.1"/>
</dbReference>
<comment type="similarity">
    <text evidence="2">Belongs to the RdgC family.</text>
</comment>
<evidence type="ECO:0000256" key="1">
    <source>
        <dbReference type="ARBA" id="ARBA00004453"/>
    </source>
</evidence>
<accession>A0ABW4B3J3</accession>
<proteinExistence type="inferred from homology"/>
<dbReference type="InterPro" id="IPR007476">
    <property type="entry name" value="RdgC"/>
</dbReference>
<comment type="subcellular location">
    <subcellularLocation>
        <location evidence="1">Cytoplasm</location>
        <location evidence="1">Nucleoid</location>
    </subcellularLocation>
</comment>
<dbReference type="Pfam" id="PF04381">
    <property type="entry name" value="RdgC"/>
    <property type="match status" value="1"/>
</dbReference>
<sequence length="301" mass="34444">MWFKNLQIFQLKETENFDSNALIANIPEHPLKECGSQDEFTFGWMPLIRNSEQWTIVSDRCLLLRAGKEEKVLPSAVVREELEAKVAEIELVEGRKVGRKEKGDLKDELVFTLRPRAFAKRSDIWAYIDLKAKLLVLNSTNAGMTEQLFKLLQTTLGSFPMVPLQAQVSPASLMTDWLMKNELPASLETGDECEIQDSSEDKAKIRFKSLEPLSEDVTRHLEQGMSVKNLALRWTDKLSFVLNDDLTLKKVKFDDTLKESAFNDSQGGTLSDMDANFSLMSLTIREFFESYKVWFEIADEE</sequence>
<name>A0ABW4B3J3_9GAMM</name>
<evidence type="ECO:0000313" key="7">
    <source>
        <dbReference type="Proteomes" id="UP001597059"/>
    </source>
</evidence>
<evidence type="ECO:0000256" key="5">
    <source>
        <dbReference type="ARBA" id="ARBA00023172"/>
    </source>
</evidence>
<gene>
    <name evidence="6" type="ORF">ACFQ45_15655</name>
</gene>
<evidence type="ECO:0000256" key="2">
    <source>
        <dbReference type="ARBA" id="ARBA00008657"/>
    </source>
</evidence>
<organism evidence="6 7">
    <name type="scientific">Rhodanobacter aciditrophus</name>
    <dbReference type="NCBI Taxonomy" id="1623218"/>
    <lineage>
        <taxon>Bacteria</taxon>
        <taxon>Pseudomonadati</taxon>
        <taxon>Pseudomonadota</taxon>
        <taxon>Gammaproteobacteria</taxon>
        <taxon>Lysobacterales</taxon>
        <taxon>Rhodanobacteraceae</taxon>
        <taxon>Rhodanobacter</taxon>
    </lineage>
</organism>
<reference evidence="7" key="1">
    <citation type="journal article" date="2019" name="Int. J. Syst. Evol. Microbiol.">
        <title>The Global Catalogue of Microorganisms (GCM) 10K type strain sequencing project: providing services to taxonomists for standard genome sequencing and annotation.</title>
        <authorList>
            <consortium name="The Broad Institute Genomics Platform"/>
            <consortium name="The Broad Institute Genome Sequencing Center for Infectious Disease"/>
            <person name="Wu L."/>
            <person name="Ma J."/>
        </authorList>
    </citation>
    <scope>NUCLEOTIDE SEQUENCE [LARGE SCALE GENOMIC DNA]</scope>
    <source>
        <strain evidence="7">JCM 30774</strain>
    </source>
</reference>